<dbReference type="SMART" id="SM00267">
    <property type="entry name" value="GGDEF"/>
    <property type="match status" value="1"/>
</dbReference>
<protein>
    <recommendedName>
        <fullName evidence="7">EAL domain-containing protein</fullName>
    </recommendedName>
</protein>
<evidence type="ECO:0000313" key="9">
    <source>
        <dbReference type="Proteomes" id="UP000236345"/>
    </source>
</evidence>
<evidence type="ECO:0000256" key="5">
    <source>
        <dbReference type="ARBA" id="ARBA00023136"/>
    </source>
</evidence>
<keyword evidence="9" id="KW-1185">Reference proteome</keyword>
<keyword evidence="2" id="KW-1003">Cell membrane</keyword>
<name>A0A2K1Q8J7_9GAMM</name>
<reference evidence="9" key="1">
    <citation type="submission" date="2017-09" db="EMBL/GenBank/DDBJ databases">
        <authorList>
            <person name="Palmer M."/>
            <person name="Steenkamp E.T."/>
            <person name="Coetzee M.P."/>
            <person name="Avontuur J.R."/>
            <person name="Van Zyl E."/>
            <person name="Chan W.-Y."/>
            <person name="Blom J."/>
            <person name="Venter S.N."/>
        </authorList>
    </citation>
    <scope>NUCLEOTIDE SEQUENCE [LARGE SCALE GENOMIC DNA]</scope>
    <source>
        <strain evidence="9">QC88-366</strain>
    </source>
</reference>
<feature type="transmembrane region" description="Helical" evidence="6">
    <location>
        <begin position="287"/>
        <end position="309"/>
    </location>
</feature>
<evidence type="ECO:0000259" key="7">
    <source>
        <dbReference type="PROSITE" id="PS50883"/>
    </source>
</evidence>
<dbReference type="GO" id="GO:0005886">
    <property type="term" value="C:plasma membrane"/>
    <property type="evidence" value="ECO:0007669"/>
    <property type="project" value="UniProtKB-SubCell"/>
</dbReference>
<dbReference type="RefSeq" id="WP_103060043.1">
    <property type="nucleotide sequence ID" value="NZ_BSOF01000029.1"/>
</dbReference>
<dbReference type="InterPro" id="IPR001633">
    <property type="entry name" value="EAL_dom"/>
</dbReference>
<evidence type="ECO:0000256" key="4">
    <source>
        <dbReference type="ARBA" id="ARBA00022989"/>
    </source>
</evidence>
<dbReference type="InterPro" id="IPR007895">
    <property type="entry name" value="MASE1"/>
</dbReference>
<dbReference type="InterPro" id="IPR035919">
    <property type="entry name" value="EAL_sf"/>
</dbReference>
<dbReference type="AlphaFoldDB" id="A0A2K1Q8J7"/>
<keyword evidence="3 6" id="KW-0812">Transmembrane</keyword>
<dbReference type="CDD" id="cd01948">
    <property type="entry name" value="EAL"/>
    <property type="match status" value="1"/>
</dbReference>
<accession>A0A2K1Q8J7</accession>
<evidence type="ECO:0000256" key="1">
    <source>
        <dbReference type="ARBA" id="ARBA00004651"/>
    </source>
</evidence>
<feature type="transmembrane region" description="Helical" evidence="6">
    <location>
        <begin position="242"/>
        <end position="275"/>
    </location>
</feature>
<evidence type="ECO:0000313" key="8">
    <source>
        <dbReference type="EMBL" id="PNS11355.1"/>
    </source>
</evidence>
<proteinExistence type="predicted"/>
<dbReference type="InterPro" id="IPR000160">
    <property type="entry name" value="GGDEF_dom"/>
</dbReference>
<dbReference type="Gene3D" id="3.20.20.450">
    <property type="entry name" value="EAL domain"/>
    <property type="match status" value="1"/>
</dbReference>
<evidence type="ECO:0000256" key="6">
    <source>
        <dbReference type="SAM" id="Phobius"/>
    </source>
</evidence>
<sequence>MSSFSQFRRSWWGGPLWLSLLLMPLSDALSAKLLLPDGPVYLLFLPVTLTVALLMVFDWAALPGITLALLLRYLTIFSLGHALIICTLFICGISICWLGYRIWAGRQWGATPGTQGLGLMRLFWIGFLLPTLLVFLLQTMVTLKAVPASLSVFNRNPLTLRTLINYQAILLSCVAILPLYYMAIRCFRHARYFPRQINLLRQQIAESVSDAEIRVWLVWLTLLVTLLMLLHSELQNQAISDFASLLLLPTMLWAAARFGYLLSALAWSLVLILLYQFRTQPELTLHLAVNTTNLLVWSLILYFIGVNGVRQRRLIKKSREAALVDPVVDLPNLRALKAMLAQQASSTLCFLRIPELDRLSRTWGLDLRIEYKRRLAAHLQPLLQPKEVIYHLPGFALALRLDKATHEERIDQIGTRIDGYSLRWQGLPLQPDIGISYCHVVPPVNNLPRLLGELSEMAEVSLYSHQPENLQQGNINPQRQAKEKLTQLDEVQQALDNDRFVMMAQRIEGLRGDDYHELLLRLVDAQGEQLAPARFLPIVQEFGLTWEMDRWVLKHALGFIDSSRARLPAMRFAINIHAASLYRPHFVNELEQLLKHHQVEPWQLILEISEAAGNMNLSAGYRTINRLRRLGCRIAIVNFGVGYASYLQLKTLQADMLKIDGSFVQNMLYSPLDYQIIESICRVARLKRMQIVAECVESEAVAAALRGLGIDYLQGFAISEPQPLTTLVEH</sequence>
<feature type="domain" description="EAL" evidence="7">
    <location>
        <begin position="484"/>
        <end position="730"/>
    </location>
</feature>
<dbReference type="GO" id="GO:0071111">
    <property type="term" value="F:cyclic-guanylate-specific phosphodiesterase activity"/>
    <property type="evidence" value="ECO:0007669"/>
    <property type="project" value="InterPro"/>
</dbReference>
<evidence type="ECO:0000256" key="3">
    <source>
        <dbReference type="ARBA" id="ARBA00022692"/>
    </source>
</evidence>
<feature type="transmembrane region" description="Helical" evidence="6">
    <location>
        <begin position="82"/>
        <end position="103"/>
    </location>
</feature>
<keyword evidence="5 6" id="KW-0472">Membrane</keyword>
<dbReference type="Proteomes" id="UP000236345">
    <property type="component" value="Unassembled WGS sequence"/>
</dbReference>
<feature type="transmembrane region" description="Helical" evidence="6">
    <location>
        <begin position="163"/>
        <end position="184"/>
    </location>
</feature>
<dbReference type="PROSITE" id="PS50883">
    <property type="entry name" value="EAL"/>
    <property type="match status" value="1"/>
</dbReference>
<gene>
    <name evidence="8" type="ORF">COO59_12050</name>
</gene>
<comment type="subcellular location">
    <subcellularLocation>
        <location evidence="1">Cell membrane</location>
        <topology evidence="1">Multi-pass membrane protein</topology>
    </subcellularLocation>
</comment>
<feature type="transmembrane region" description="Helical" evidence="6">
    <location>
        <begin position="123"/>
        <end position="143"/>
    </location>
</feature>
<keyword evidence="4 6" id="KW-1133">Transmembrane helix</keyword>
<dbReference type="SMART" id="SM00052">
    <property type="entry name" value="EAL"/>
    <property type="match status" value="1"/>
</dbReference>
<feature type="transmembrane region" description="Helical" evidence="6">
    <location>
        <begin position="40"/>
        <end position="70"/>
    </location>
</feature>
<dbReference type="OrthoDB" id="5900110at2"/>
<feature type="transmembrane region" description="Helical" evidence="6">
    <location>
        <begin position="213"/>
        <end position="230"/>
    </location>
</feature>
<dbReference type="Pfam" id="PF00563">
    <property type="entry name" value="EAL"/>
    <property type="match status" value="1"/>
</dbReference>
<organism evidence="8 9">
    <name type="scientific">Mixta theicola</name>
    <dbReference type="NCBI Taxonomy" id="1458355"/>
    <lineage>
        <taxon>Bacteria</taxon>
        <taxon>Pseudomonadati</taxon>
        <taxon>Pseudomonadota</taxon>
        <taxon>Gammaproteobacteria</taxon>
        <taxon>Enterobacterales</taxon>
        <taxon>Erwiniaceae</taxon>
        <taxon>Mixta</taxon>
    </lineage>
</organism>
<dbReference type="SUPFAM" id="SSF141868">
    <property type="entry name" value="EAL domain-like"/>
    <property type="match status" value="1"/>
</dbReference>
<dbReference type="EMBL" id="NWUO01000008">
    <property type="protein sequence ID" value="PNS11355.1"/>
    <property type="molecule type" value="Genomic_DNA"/>
</dbReference>
<evidence type="ECO:0000256" key="2">
    <source>
        <dbReference type="ARBA" id="ARBA00022475"/>
    </source>
</evidence>
<dbReference type="InterPro" id="IPR050706">
    <property type="entry name" value="Cyclic-di-GMP_PDE-like"/>
</dbReference>
<comment type="caution">
    <text evidence="8">The sequence shown here is derived from an EMBL/GenBank/DDBJ whole genome shotgun (WGS) entry which is preliminary data.</text>
</comment>
<dbReference type="PANTHER" id="PTHR33121">
    <property type="entry name" value="CYCLIC DI-GMP PHOSPHODIESTERASE PDEF"/>
    <property type="match status" value="1"/>
</dbReference>
<dbReference type="PANTHER" id="PTHR33121:SF64">
    <property type="entry name" value="CYCLIC DI-GMP PHOSPHODIESTERASE PDEF"/>
    <property type="match status" value="1"/>
</dbReference>
<dbReference type="Pfam" id="PF05231">
    <property type="entry name" value="MASE1"/>
    <property type="match status" value="1"/>
</dbReference>